<evidence type="ECO:0000313" key="1">
    <source>
        <dbReference type="EMBL" id="MEE2054667.1"/>
    </source>
</evidence>
<dbReference type="EMBL" id="JAUUCC010000123">
    <property type="protein sequence ID" value="MEE2054667.1"/>
    <property type="molecule type" value="Genomic_DNA"/>
</dbReference>
<organism evidence="1 2">
    <name type="scientific">Nocardiopsis tropica</name>
    <dbReference type="NCBI Taxonomy" id="109330"/>
    <lineage>
        <taxon>Bacteria</taxon>
        <taxon>Bacillati</taxon>
        <taxon>Actinomycetota</taxon>
        <taxon>Actinomycetes</taxon>
        <taxon>Streptosporangiales</taxon>
        <taxon>Nocardiopsidaceae</taxon>
        <taxon>Nocardiopsis</taxon>
    </lineage>
</organism>
<dbReference type="Proteomes" id="UP001348641">
    <property type="component" value="Unassembled WGS sequence"/>
</dbReference>
<dbReference type="RefSeq" id="WP_330161496.1">
    <property type="nucleotide sequence ID" value="NZ_JAUUCC010000123.1"/>
</dbReference>
<accession>A0ABU7L023</accession>
<gene>
    <name evidence="1" type="ORF">Q8A49_29635</name>
</gene>
<evidence type="ECO:0000313" key="2">
    <source>
        <dbReference type="Proteomes" id="UP001348641"/>
    </source>
</evidence>
<protein>
    <submittedName>
        <fullName evidence="1">Uncharacterized protein</fullName>
    </submittedName>
</protein>
<sequence length="286" mass="32120">MTDRYIHLDTDRLDALSEKDRYMAAGVTMDQARQLVGEVAAYRDAVVAAMVAARPGRGGQSEVARLLGVHRNIVSTAVKNHQERTMKTVTARDHHTNRDVTRDWTRATVHRQDGLADHTWQTQAGGRTWLLVSVEENGRRHWALKWRPSETADSSVKLKALATVAHLYKDTDQERSLKDATLYLDKHPQGEEPTAPEPLPATHTVTEYVPVAKREISRTWERHGDVWETLVAGTRTALYRAGGTWVWSGTASDIALDSGYSAERAMKEITWHLDVKPLIDAAQNSR</sequence>
<name>A0ABU7L023_9ACTN</name>
<reference evidence="1 2" key="1">
    <citation type="submission" date="2023-07" db="EMBL/GenBank/DDBJ databases">
        <authorList>
            <person name="Girao M."/>
            <person name="Carvalho M.F."/>
        </authorList>
    </citation>
    <scope>NUCLEOTIDE SEQUENCE [LARGE SCALE GENOMIC DNA]</scope>
    <source>
        <strain evidence="1 2">66/93</strain>
    </source>
</reference>
<proteinExistence type="predicted"/>
<comment type="caution">
    <text evidence="1">The sequence shown here is derived from an EMBL/GenBank/DDBJ whole genome shotgun (WGS) entry which is preliminary data.</text>
</comment>